<feature type="signal peptide" evidence="1">
    <location>
        <begin position="1"/>
        <end position="23"/>
    </location>
</feature>
<dbReference type="Proteomes" id="UP000241229">
    <property type="component" value="Unassembled WGS sequence"/>
</dbReference>
<evidence type="ECO:0000313" key="4">
    <source>
        <dbReference type="Proteomes" id="UP000241229"/>
    </source>
</evidence>
<comment type="caution">
    <text evidence="3">The sequence shown here is derived from an EMBL/GenBank/DDBJ whole genome shotgun (WGS) entry which is preliminary data.</text>
</comment>
<dbReference type="InterPro" id="IPR025538">
    <property type="entry name" value="DUF4424"/>
</dbReference>
<feature type="domain" description="DUF4424" evidence="2">
    <location>
        <begin position="23"/>
        <end position="330"/>
    </location>
</feature>
<dbReference type="AlphaFoldDB" id="A0A2P7RR31"/>
<name>A0A2P7RR31_9HYPH</name>
<gene>
    <name evidence="3" type="ORF">C7I84_26170</name>
</gene>
<evidence type="ECO:0000256" key="1">
    <source>
        <dbReference type="SAM" id="SignalP"/>
    </source>
</evidence>
<evidence type="ECO:0000259" key="2">
    <source>
        <dbReference type="Pfam" id="PF14415"/>
    </source>
</evidence>
<feature type="chain" id="PRO_5015202127" description="DUF4424 domain-containing protein" evidence="1">
    <location>
        <begin position="24"/>
        <end position="351"/>
    </location>
</feature>
<dbReference type="Pfam" id="PF14415">
    <property type="entry name" value="DUF4424"/>
    <property type="match status" value="1"/>
</dbReference>
<accession>A0A2P7RR31</accession>
<sequence>MFRPLVPGIVLAGLLSGAAPALANDSTAELGTGGLILARTDAIAMQKEELFISEEIVRVDYVFRNETDADVDTIVAFPMPDIDGNPYTMPAIPNDADANFLGFEVSVDGKPVEAALQQRAFAAGIDVTQELVAQGVPLYPNGDAASGALAKIPDAVAADWIDRGIIVVEEYDDGSGWKKVRSPFWRLQSVYWWRSRFPANADVRVSHRYKPSVGSTVGLSFLTGGKPGGEVYEDYKAKYCIDAAFERAVAKAAAAAKDGEPALYENRIEYVLTTGGNWANGTIGDFRLTVDKGDPTALISFCGSGVRKTGPTTFEMSAKDFYPQRDIDILLLKRWPGESGEPAAARTGSGG</sequence>
<protein>
    <recommendedName>
        <fullName evidence="2">DUF4424 domain-containing protein</fullName>
    </recommendedName>
</protein>
<dbReference type="Gene3D" id="2.60.40.3680">
    <property type="match status" value="1"/>
</dbReference>
<reference evidence="3 4" key="1">
    <citation type="submission" date="2018-03" db="EMBL/GenBank/DDBJ databases">
        <title>The draft genome of Mesorhizobium sp. 6GN-30.</title>
        <authorList>
            <person name="Liu L."/>
            <person name="Li L."/>
            <person name="Wang T."/>
            <person name="Zhang X."/>
            <person name="Liang L."/>
        </authorList>
    </citation>
    <scope>NUCLEOTIDE SEQUENCE [LARGE SCALE GENOMIC DNA]</scope>
    <source>
        <strain evidence="3 4">6GN30</strain>
    </source>
</reference>
<dbReference type="OrthoDB" id="7299818at2"/>
<keyword evidence="4" id="KW-1185">Reference proteome</keyword>
<dbReference type="EMBL" id="PXYK01000036">
    <property type="protein sequence ID" value="PSJ52674.1"/>
    <property type="molecule type" value="Genomic_DNA"/>
</dbReference>
<dbReference type="RefSeq" id="WP_106775164.1">
    <property type="nucleotide sequence ID" value="NZ_PXYK01000036.1"/>
</dbReference>
<organism evidence="3 4">
    <name type="scientific">Kumtagia ephedrae</name>
    <dbReference type="NCBI Taxonomy" id="2116701"/>
    <lineage>
        <taxon>Bacteria</taxon>
        <taxon>Pseudomonadati</taxon>
        <taxon>Pseudomonadota</taxon>
        <taxon>Alphaproteobacteria</taxon>
        <taxon>Hyphomicrobiales</taxon>
        <taxon>Phyllobacteriaceae</taxon>
        <taxon>Kumtagia</taxon>
    </lineage>
</organism>
<proteinExistence type="predicted"/>
<keyword evidence="1" id="KW-0732">Signal</keyword>
<evidence type="ECO:0000313" key="3">
    <source>
        <dbReference type="EMBL" id="PSJ52674.1"/>
    </source>
</evidence>